<accession>Q69MG5</accession>
<dbReference type="Proteomes" id="UP000000763">
    <property type="component" value="Chromosome 9"/>
</dbReference>
<dbReference type="EMBL" id="AP005722">
    <property type="protein sequence ID" value="BAD36262.1"/>
    <property type="molecule type" value="Genomic_DNA"/>
</dbReference>
<evidence type="ECO:0000313" key="4">
    <source>
        <dbReference type="Proteomes" id="UP000000763"/>
    </source>
</evidence>
<dbReference type="EMBL" id="AP005753">
    <property type="protein sequence ID" value="BAD36328.1"/>
    <property type="molecule type" value="Genomic_DNA"/>
</dbReference>
<gene>
    <name evidence="2" type="ORF">OJ1261_A08.4</name>
    <name evidence="3" type="ORF">OSJNBa0084L05.14</name>
</gene>
<feature type="compositionally biased region" description="Basic and acidic residues" evidence="1">
    <location>
        <begin position="12"/>
        <end position="22"/>
    </location>
</feature>
<reference evidence="4" key="3">
    <citation type="journal article" date="2005" name="Nature">
        <title>The map-based sequence of the rice genome.</title>
        <authorList>
            <consortium name="International rice genome sequencing project (IRGSP)"/>
            <person name="Matsumoto T."/>
            <person name="Wu J."/>
            <person name="Kanamori H."/>
            <person name="Katayose Y."/>
            <person name="Fujisawa M."/>
            <person name="Namiki N."/>
            <person name="Mizuno H."/>
            <person name="Yamamoto K."/>
            <person name="Antonio B.A."/>
            <person name="Baba T."/>
            <person name="Sakata K."/>
            <person name="Nagamura Y."/>
            <person name="Aoki H."/>
            <person name="Arikawa K."/>
            <person name="Arita K."/>
            <person name="Bito T."/>
            <person name="Chiden Y."/>
            <person name="Fujitsuka N."/>
            <person name="Fukunaka R."/>
            <person name="Hamada M."/>
            <person name="Harada C."/>
            <person name="Hayashi A."/>
            <person name="Hijishita S."/>
            <person name="Honda M."/>
            <person name="Hosokawa S."/>
            <person name="Ichikawa Y."/>
            <person name="Idonuma A."/>
            <person name="Iijima M."/>
            <person name="Ikeda M."/>
            <person name="Ikeno M."/>
            <person name="Ito K."/>
            <person name="Ito S."/>
            <person name="Ito T."/>
            <person name="Ito Y."/>
            <person name="Ito Y."/>
            <person name="Iwabuchi A."/>
            <person name="Kamiya K."/>
            <person name="Karasawa W."/>
            <person name="Kurita K."/>
            <person name="Katagiri S."/>
            <person name="Kikuta A."/>
            <person name="Kobayashi H."/>
            <person name="Kobayashi N."/>
            <person name="Machita K."/>
            <person name="Maehara T."/>
            <person name="Masukawa M."/>
            <person name="Mizubayashi T."/>
            <person name="Mukai Y."/>
            <person name="Nagasaki H."/>
            <person name="Nagata Y."/>
            <person name="Naito S."/>
            <person name="Nakashima M."/>
            <person name="Nakama Y."/>
            <person name="Nakamichi Y."/>
            <person name="Nakamura M."/>
            <person name="Meguro A."/>
            <person name="Negishi M."/>
            <person name="Ohta I."/>
            <person name="Ohta T."/>
            <person name="Okamoto M."/>
            <person name="Ono N."/>
            <person name="Saji S."/>
            <person name="Sakaguchi M."/>
            <person name="Sakai K."/>
            <person name="Shibata M."/>
            <person name="Shimokawa T."/>
            <person name="Song J."/>
            <person name="Takazaki Y."/>
            <person name="Terasawa K."/>
            <person name="Tsugane M."/>
            <person name="Tsuji K."/>
            <person name="Ueda S."/>
            <person name="Waki K."/>
            <person name="Yamagata H."/>
            <person name="Yamamoto M."/>
            <person name="Yamamoto S."/>
            <person name="Yamane H."/>
            <person name="Yoshiki S."/>
            <person name="Yoshihara R."/>
            <person name="Yukawa K."/>
            <person name="Zhong H."/>
            <person name="Yano M."/>
            <person name="Yuan Q."/>
            <person name="Ouyang S."/>
            <person name="Liu J."/>
            <person name="Jones K.M."/>
            <person name="Gansberger K."/>
            <person name="Moffat K."/>
            <person name="Hill J."/>
            <person name="Bera J."/>
            <person name="Fadrosh D."/>
            <person name="Jin S."/>
            <person name="Johri S."/>
            <person name="Kim M."/>
            <person name="Overton L."/>
            <person name="Reardon M."/>
            <person name="Tsitrin T."/>
            <person name="Vuong H."/>
            <person name="Weaver B."/>
            <person name="Ciecko A."/>
            <person name="Tallon L."/>
            <person name="Jackson J."/>
            <person name="Pai G."/>
            <person name="Aken S.V."/>
            <person name="Utterback T."/>
            <person name="Reidmuller S."/>
            <person name="Feldblyum T."/>
            <person name="Hsiao J."/>
            <person name="Zismann V."/>
            <person name="Iobst S."/>
            <person name="de Vazeille A.R."/>
            <person name="Buell C.R."/>
            <person name="Ying K."/>
            <person name="Li Y."/>
            <person name="Lu T."/>
            <person name="Huang Y."/>
            <person name="Zhao Q."/>
            <person name="Feng Q."/>
            <person name="Zhang L."/>
            <person name="Zhu J."/>
            <person name="Weng Q."/>
            <person name="Mu J."/>
            <person name="Lu Y."/>
            <person name="Fan D."/>
            <person name="Liu Y."/>
            <person name="Guan J."/>
            <person name="Zhang Y."/>
            <person name="Yu S."/>
            <person name="Liu X."/>
            <person name="Zhang Y."/>
            <person name="Hong G."/>
            <person name="Han B."/>
            <person name="Choisne N."/>
            <person name="Demange N."/>
            <person name="Orjeda G."/>
            <person name="Samain S."/>
            <person name="Cattolico L."/>
            <person name="Pelletier E."/>
            <person name="Couloux A."/>
            <person name="Segurens B."/>
            <person name="Wincker P."/>
            <person name="D'Hont A."/>
            <person name="Scarpelli C."/>
            <person name="Weissenbach J."/>
            <person name="Salanoubat M."/>
            <person name="Quetier F."/>
            <person name="Yu Y."/>
            <person name="Kim H.R."/>
            <person name="Rambo T."/>
            <person name="Currie J."/>
            <person name="Collura K."/>
            <person name="Luo M."/>
            <person name="Yang T."/>
            <person name="Ammiraju J.S.S."/>
            <person name="Engler F."/>
            <person name="Soderlund C."/>
            <person name="Wing R.A."/>
            <person name="Palmer L.E."/>
            <person name="de la Bastide M."/>
            <person name="Spiegel L."/>
            <person name="Nascimento L."/>
            <person name="Zutavern T."/>
            <person name="O'Shaughnessy A."/>
            <person name="Dike S."/>
            <person name="Dedhia N."/>
            <person name="Preston R."/>
            <person name="Balija V."/>
            <person name="McCombie W.R."/>
            <person name="Chow T."/>
            <person name="Chen H."/>
            <person name="Chung M."/>
            <person name="Chen C."/>
            <person name="Shaw J."/>
            <person name="Wu H."/>
            <person name="Hsiao K."/>
            <person name="Chao Y."/>
            <person name="Chu M."/>
            <person name="Cheng C."/>
            <person name="Hour A."/>
            <person name="Lee P."/>
            <person name="Lin S."/>
            <person name="Lin Y."/>
            <person name="Liou J."/>
            <person name="Liu S."/>
            <person name="Hsing Y."/>
            <person name="Raghuvanshi S."/>
            <person name="Mohanty A."/>
            <person name="Bharti A.K."/>
            <person name="Gaur A."/>
            <person name="Gupta V."/>
            <person name="Kumar D."/>
            <person name="Ravi V."/>
            <person name="Vij S."/>
            <person name="Kapur A."/>
            <person name="Khurana P."/>
            <person name="Khurana P."/>
            <person name="Khurana J.P."/>
            <person name="Tyagi A.K."/>
            <person name="Gaikwad K."/>
            <person name="Singh A."/>
            <person name="Dalal V."/>
            <person name="Srivastava S."/>
            <person name="Dixit A."/>
            <person name="Pal A.K."/>
            <person name="Ghazi I.A."/>
            <person name="Yadav M."/>
            <person name="Pandit A."/>
            <person name="Bhargava A."/>
            <person name="Sureshbabu K."/>
            <person name="Batra K."/>
            <person name="Sharma T.R."/>
            <person name="Mohapatra T."/>
            <person name="Singh N.K."/>
            <person name="Messing J."/>
            <person name="Nelson A.B."/>
            <person name="Fuks G."/>
            <person name="Kavchok S."/>
            <person name="Keizer G."/>
            <person name="Linton E."/>
            <person name="Llaca V."/>
            <person name="Song R."/>
            <person name="Tanyolac B."/>
            <person name="Young S."/>
            <person name="Ho-Il K."/>
            <person name="Hahn J.H."/>
            <person name="Sangsakoo G."/>
            <person name="Vanavichit A."/>
            <person name="de Mattos Luiz.A.T."/>
            <person name="Zimmer P.D."/>
            <person name="Malone G."/>
            <person name="Dellagostin O."/>
            <person name="de Oliveira A.C."/>
            <person name="Bevan M."/>
            <person name="Bancroft I."/>
            <person name="Minx P."/>
            <person name="Cordum H."/>
            <person name="Wilson R."/>
            <person name="Cheng Z."/>
            <person name="Jin W."/>
            <person name="Jiang J."/>
            <person name="Leong S.A."/>
            <person name="Iwama H."/>
            <person name="Gojobori T."/>
            <person name="Itoh T."/>
            <person name="Niimura Y."/>
            <person name="Fujii Y."/>
            <person name="Habara T."/>
            <person name="Sakai H."/>
            <person name="Sato Y."/>
            <person name="Wilson G."/>
            <person name="Kumar K."/>
            <person name="McCouch S."/>
            <person name="Juretic N."/>
            <person name="Hoen D."/>
            <person name="Wright S."/>
            <person name="Bruskiewich R."/>
            <person name="Bureau T."/>
            <person name="Miyao A."/>
            <person name="Hirochika H."/>
            <person name="Nishikawa T."/>
            <person name="Kadowaki K."/>
            <person name="Sugiura M."/>
            <person name="Burr B."/>
            <person name="Sasaki T."/>
        </authorList>
    </citation>
    <scope>NUCLEOTIDE SEQUENCE [LARGE SCALE GENOMIC DNA]</scope>
    <source>
        <strain evidence="4">cv. Nipponbare</strain>
    </source>
</reference>
<evidence type="ECO:0000313" key="2">
    <source>
        <dbReference type="EMBL" id="BAD36262.1"/>
    </source>
</evidence>
<reference evidence="4" key="4">
    <citation type="journal article" date="2008" name="Nucleic Acids Res.">
        <title>The rice annotation project database (RAP-DB): 2008 update.</title>
        <authorList>
            <consortium name="The rice annotation project (RAP)"/>
        </authorList>
    </citation>
    <scope>GENOME REANNOTATION</scope>
    <source>
        <strain evidence="4">cv. Nipponbare</strain>
    </source>
</reference>
<proteinExistence type="predicted"/>
<reference evidence="2" key="1">
    <citation type="submission" date="2002-09" db="EMBL/GenBank/DDBJ databases">
        <title>Oryza sativa nipponbare(GA3) genomic DNA, chromosome 9, BAC clone:OJ1261_A08.</title>
        <authorList>
            <person name="Sasaki T."/>
            <person name="Matsumoto T."/>
            <person name="Hattori M."/>
            <person name="Sakaki Y."/>
            <person name="Katayose Y."/>
        </authorList>
    </citation>
    <scope>NUCLEOTIDE SEQUENCE</scope>
</reference>
<sequence>MKVRPAWVLHPSNREKGEEARRCSSGGEALTPATARGGSVRRLQRWSSTRSRRQWRGAREDGAGFVLSLVGDGGAYTWWPRYGWAAAVDEHGTATVAARLGGDGKAAATAHKTVGDGGANHNDGGDCACVRHARP</sequence>
<reference evidence="3" key="2">
    <citation type="submission" date="2002-09" db="EMBL/GenBank/DDBJ databases">
        <title>Oryza sativa nipponbare(GA3) genomic DNA, chromosome 9, BAC clone:OSJNBa0084L05.</title>
        <authorList>
            <person name="Sasaki T."/>
            <person name="Matsumoto T."/>
            <person name="Katayose Y."/>
        </authorList>
    </citation>
    <scope>NUCLEOTIDE SEQUENCE</scope>
</reference>
<organism evidence="3 4">
    <name type="scientific">Oryza sativa subsp. japonica</name>
    <name type="common">Rice</name>
    <dbReference type="NCBI Taxonomy" id="39947"/>
    <lineage>
        <taxon>Eukaryota</taxon>
        <taxon>Viridiplantae</taxon>
        <taxon>Streptophyta</taxon>
        <taxon>Embryophyta</taxon>
        <taxon>Tracheophyta</taxon>
        <taxon>Spermatophyta</taxon>
        <taxon>Magnoliopsida</taxon>
        <taxon>Liliopsida</taxon>
        <taxon>Poales</taxon>
        <taxon>Poaceae</taxon>
        <taxon>BOP clade</taxon>
        <taxon>Oryzoideae</taxon>
        <taxon>Oryzeae</taxon>
        <taxon>Oryzinae</taxon>
        <taxon>Oryza</taxon>
        <taxon>Oryza sativa</taxon>
    </lineage>
</organism>
<evidence type="ECO:0000313" key="3">
    <source>
        <dbReference type="EMBL" id="BAD36328.1"/>
    </source>
</evidence>
<feature type="region of interest" description="Disordered" evidence="1">
    <location>
        <begin position="1"/>
        <end position="55"/>
    </location>
</feature>
<evidence type="ECO:0000256" key="1">
    <source>
        <dbReference type="SAM" id="MobiDB-lite"/>
    </source>
</evidence>
<dbReference type="AlphaFoldDB" id="Q69MG5"/>
<protein>
    <recommendedName>
        <fullName evidence="5">DUF834 domain-containing protein</fullName>
    </recommendedName>
</protein>
<evidence type="ECO:0008006" key="5">
    <source>
        <dbReference type="Google" id="ProtNLM"/>
    </source>
</evidence>
<name>Q69MG5_ORYSJ</name>